<accession>A0ABU1WHT4</accession>
<dbReference type="Proteomes" id="UP001265700">
    <property type="component" value="Unassembled WGS sequence"/>
</dbReference>
<protein>
    <submittedName>
        <fullName evidence="5">SAM-dependent methyltransferase</fullName>
    </submittedName>
</protein>
<keyword evidence="2" id="KW-0808">Transferase</keyword>
<dbReference type="InterPro" id="IPR029063">
    <property type="entry name" value="SAM-dependent_MTases_sf"/>
</dbReference>
<evidence type="ECO:0000256" key="2">
    <source>
        <dbReference type="ARBA" id="ARBA00022679"/>
    </source>
</evidence>
<dbReference type="SUPFAM" id="SSF53335">
    <property type="entry name" value="S-adenosyl-L-methionine-dependent methyltransferases"/>
    <property type="match status" value="1"/>
</dbReference>
<evidence type="ECO:0000256" key="3">
    <source>
        <dbReference type="ARBA" id="ARBA00022691"/>
    </source>
</evidence>
<dbReference type="InterPro" id="IPR041698">
    <property type="entry name" value="Methyltransf_25"/>
</dbReference>
<proteinExistence type="predicted"/>
<sequence length="245" mass="27054">MVRRLAWCSLEGYAERRKGCHAMTKRTSVATRHHPPKVDAALEQYRLRAHGYDAELAPFEPLRLDAIKRLQLQGGETVLDVGCGTGLSFEPLKAALGERGKIIGIELCPQMLGKARDRVKAHGWKGVRLVNGTADMAPLNGQADAAIFHFTHDILQQPEAIDHITRHLKPGAKVVATGLQWAAPWAWPVNLFVWGAAMYSVTTMGGLDRPWSTLATYLEELEVHSTWMGSIFVATGTWRGRPSKA</sequence>
<name>A0ABU1WHT4_9BURK</name>
<feature type="domain" description="Methyltransferase" evidence="4">
    <location>
        <begin position="78"/>
        <end position="171"/>
    </location>
</feature>
<dbReference type="PANTHER" id="PTHR43464:SF19">
    <property type="entry name" value="UBIQUINONE BIOSYNTHESIS O-METHYLTRANSFERASE, MITOCHONDRIAL"/>
    <property type="match status" value="1"/>
</dbReference>
<dbReference type="CDD" id="cd02440">
    <property type="entry name" value="AdoMet_MTases"/>
    <property type="match status" value="1"/>
</dbReference>
<keyword evidence="3" id="KW-0949">S-adenosyl-L-methionine</keyword>
<dbReference type="GO" id="GO:0008168">
    <property type="term" value="F:methyltransferase activity"/>
    <property type="evidence" value="ECO:0007669"/>
    <property type="project" value="UniProtKB-KW"/>
</dbReference>
<keyword evidence="6" id="KW-1185">Reference proteome</keyword>
<dbReference type="PANTHER" id="PTHR43464">
    <property type="entry name" value="METHYLTRANSFERASE"/>
    <property type="match status" value="1"/>
</dbReference>
<dbReference type="Gene3D" id="3.40.50.150">
    <property type="entry name" value="Vaccinia Virus protein VP39"/>
    <property type="match status" value="1"/>
</dbReference>
<reference evidence="5 6" key="1">
    <citation type="submission" date="2023-07" db="EMBL/GenBank/DDBJ databases">
        <title>Sorghum-associated microbial communities from plants grown in Nebraska, USA.</title>
        <authorList>
            <person name="Schachtman D."/>
        </authorList>
    </citation>
    <scope>NUCLEOTIDE SEQUENCE [LARGE SCALE GENOMIC DNA]</scope>
    <source>
        <strain evidence="5 6">4249</strain>
    </source>
</reference>
<evidence type="ECO:0000256" key="1">
    <source>
        <dbReference type="ARBA" id="ARBA00022603"/>
    </source>
</evidence>
<evidence type="ECO:0000313" key="5">
    <source>
        <dbReference type="EMBL" id="MDR7148828.1"/>
    </source>
</evidence>
<evidence type="ECO:0000313" key="6">
    <source>
        <dbReference type="Proteomes" id="UP001265700"/>
    </source>
</evidence>
<dbReference type="Pfam" id="PF13649">
    <property type="entry name" value="Methyltransf_25"/>
    <property type="match status" value="1"/>
</dbReference>
<organism evidence="5 6">
    <name type="scientific">Hydrogenophaga palleronii</name>
    <dbReference type="NCBI Taxonomy" id="65655"/>
    <lineage>
        <taxon>Bacteria</taxon>
        <taxon>Pseudomonadati</taxon>
        <taxon>Pseudomonadota</taxon>
        <taxon>Betaproteobacteria</taxon>
        <taxon>Burkholderiales</taxon>
        <taxon>Comamonadaceae</taxon>
        <taxon>Hydrogenophaga</taxon>
    </lineage>
</organism>
<dbReference type="GO" id="GO:0032259">
    <property type="term" value="P:methylation"/>
    <property type="evidence" value="ECO:0007669"/>
    <property type="project" value="UniProtKB-KW"/>
</dbReference>
<comment type="caution">
    <text evidence="5">The sequence shown here is derived from an EMBL/GenBank/DDBJ whole genome shotgun (WGS) entry which is preliminary data.</text>
</comment>
<keyword evidence="1 5" id="KW-0489">Methyltransferase</keyword>
<dbReference type="EMBL" id="JAVDWU010000001">
    <property type="protein sequence ID" value="MDR7148828.1"/>
    <property type="molecule type" value="Genomic_DNA"/>
</dbReference>
<gene>
    <name evidence="5" type="ORF">J2W49_000756</name>
</gene>
<evidence type="ECO:0000259" key="4">
    <source>
        <dbReference type="Pfam" id="PF13649"/>
    </source>
</evidence>